<keyword evidence="7" id="KW-1185">Reference proteome</keyword>
<keyword evidence="4 5" id="KW-0472">Membrane</keyword>
<keyword evidence="2 5" id="KW-0812">Transmembrane</keyword>
<reference evidence="7" key="1">
    <citation type="journal article" date="2019" name="Int. J. Syst. Evol. Microbiol.">
        <title>The Global Catalogue of Microorganisms (GCM) 10K type strain sequencing project: providing services to taxonomists for standard genome sequencing and annotation.</title>
        <authorList>
            <consortium name="The Broad Institute Genomics Platform"/>
            <consortium name="The Broad Institute Genome Sequencing Center for Infectious Disease"/>
            <person name="Wu L."/>
            <person name="Ma J."/>
        </authorList>
    </citation>
    <scope>NUCLEOTIDE SEQUENCE [LARGE SCALE GENOMIC DNA]</scope>
    <source>
        <strain evidence="7">KCTC 52204</strain>
    </source>
</reference>
<dbReference type="Gene3D" id="1.20.1260.10">
    <property type="match status" value="1"/>
</dbReference>
<comment type="caution">
    <text evidence="6">The sequence shown here is derived from an EMBL/GenBank/DDBJ whole genome shotgun (WGS) entry which is preliminary data.</text>
</comment>
<protein>
    <submittedName>
        <fullName evidence="6">VIT1/CCC1 transporter family protein</fullName>
    </submittedName>
</protein>
<accession>A0ABW5K8D6</accession>
<name>A0ABW5K8D6_9FLAO</name>
<dbReference type="SUPFAM" id="SSF47240">
    <property type="entry name" value="Ferritin-like"/>
    <property type="match status" value="1"/>
</dbReference>
<dbReference type="PANTHER" id="PTHR31851">
    <property type="entry name" value="FE(2+)/MN(2+) TRANSPORTER PCL1"/>
    <property type="match status" value="1"/>
</dbReference>
<dbReference type="Proteomes" id="UP001597394">
    <property type="component" value="Unassembled WGS sequence"/>
</dbReference>
<evidence type="ECO:0000313" key="7">
    <source>
        <dbReference type="Proteomes" id="UP001597394"/>
    </source>
</evidence>
<dbReference type="InterPro" id="IPR012347">
    <property type="entry name" value="Ferritin-like"/>
</dbReference>
<sequence length="365" mass="39088">MNLKNIQTEVDASFLYELLAEKEEDQNVKDVFQQMSEIEKSHAVAFLKKSGLNENQLPKPSGRAKTLKFIGSIIGYDYVLGVLMDTEKSLATSIGKARKNTGTPSSISDTAHVKILETILENNPKIAGNALSRFEKRHRSVGGNALRAAVLGGNDGLVSNFSLVMGIAGATSGQSEVLLTGLAGLLAGALSMALGEWISVQSSKEVYENQMSLEMDELEVNPEGEKKEIALIYRAKGIPQQQAEKMAEEMISDKSSAHKFLVQEELGINVQELKGSAMEAALASFFLFAVGAVIPVLPFFFWGGTKAVLLSAGFSAIGLFLIGSAITLFTGKSIWFSGMRQVIFGLLAAAITFGIGRLIGVSVMG</sequence>
<evidence type="ECO:0000256" key="4">
    <source>
        <dbReference type="ARBA" id="ARBA00023136"/>
    </source>
</evidence>
<evidence type="ECO:0000256" key="5">
    <source>
        <dbReference type="SAM" id="Phobius"/>
    </source>
</evidence>
<evidence type="ECO:0000256" key="1">
    <source>
        <dbReference type="ARBA" id="ARBA00004127"/>
    </source>
</evidence>
<evidence type="ECO:0000313" key="6">
    <source>
        <dbReference type="EMBL" id="MFD2544693.1"/>
    </source>
</evidence>
<feature type="transmembrane region" description="Helical" evidence="5">
    <location>
        <begin position="307"/>
        <end position="330"/>
    </location>
</feature>
<comment type="subcellular location">
    <subcellularLocation>
        <location evidence="1">Endomembrane system</location>
        <topology evidence="1">Multi-pass membrane protein</topology>
    </subcellularLocation>
</comment>
<dbReference type="RefSeq" id="WP_255927967.1">
    <property type="nucleotide sequence ID" value="NZ_JANFQP010000001.1"/>
</dbReference>
<evidence type="ECO:0000256" key="2">
    <source>
        <dbReference type="ARBA" id="ARBA00022692"/>
    </source>
</evidence>
<evidence type="ECO:0000256" key="3">
    <source>
        <dbReference type="ARBA" id="ARBA00022989"/>
    </source>
</evidence>
<dbReference type="Pfam" id="PF01988">
    <property type="entry name" value="VIT1"/>
    <property type="match status" value="1"/>
</dbReference>
<organism evidence="6 7">
    <name type="scientific">Kaistella montana</name>
    <dbReference type="NCBI Taxonomy" id="1849733"/>
    <lineage>
        <taxon>Bacteria</taxon>
        <taxon>Pseudomonadati</taxon>
        <taxon>Bacteroidota</taxon>
        <taxon>Flavobacteriia</taxon>
        <taxon>Flavobacteriales</taxon>
        <taxon>Weeksellaceae</taxon>
        <taxon>Chryseobacterium group</taxon>
        <taxon>Kaistella</taxon>
    </lineage>
</organism>
<feature type="transmembrane region" description="Helical" evidence="5">
    <location>
        <begin position="280"/>
        <end position="301"/>
    </location>
</feature>
<dbReference type="InterPro" id="IPR009078">
    <property type="entry name" value="Ferritin-like_SF"/>
</dbReference>
<feature type="transmembrane region" description="Helical" evidence="5">
    <location>
        <begin position="342"/>
        <end position="364"/>
    </location>
</feature>
<gene>
    <name evidence="6" type="ORF">ACFSO8_04380</name>
</gene>
<keyword evidence="3 5" id="KW-1133">Transmembrane helix</keyword>
<dbReference type="InterPro" id="IPR008217">
    <property type="entry name" value="Ccc1_fam"/>
</dbReference>
<dbReference type="EMBL" id="JBHULG010000001">
    <property type="protein sequence ID" value="MFD2544693.1"/>
    <property type="molecule type" value="Genomic_DNA"/>
</dbReference>
<proteinExistence type="predicted"/>